<name>A0A4Q4M9Q8_9PLEO</name>
<gene>
    <name evidence="3" type="ORF">AA0114_g8483</name>
</gene>
<organism evidence="3 4">
    <name type="scientific">Alternaria tenuissima</name>
    <dbReference type="NCBI Taxonomy" id="119927"/>
    <lineage>
        <taxon>Eukaryota</taxon>
        <taxon>Fungi</taxon>
        <taxon>Dikarya</taxon>
        <taxon>Ascomycota</taxon>
        <taxon>Pezizomycotina</taxon>
        <taxon>Dothideomycetes</taxon>
        <taxon>Pleosporomycetidae</taxon>
        <taxon>Pleosporales</taxon>
        <taxon>Pleosporineae</taxon>
        <taxon>Pleosporaceae</taxon>
        <taxon>Alternaria</taxon>
        <taxon>Alternaria sect. Alternaria</taxon>
        <taxon>Alternaria alternata complex</taxon>
    </lineage>
</organism>
<evidence type="ECO:0000313" key="4">
    <source>
        <dbReference type="Proteomes" id="UP000292402"/>
    </source>
</evidence>
<reference evidence="4" key="1">
    <citation type="journal article" date="2019" name="bioRxiv">
        <title>Genomics, evolutionary history and diagnostics of the Alternaria alternata species group including apple and Asian pear pathotypes.</title>
        <authorList>
            <person name="Armitage A.D."/>
            <person name="Cockerton H.M."/>
            <person name="Sreenivasaprasad S."/>
            <person name="Woodhall J.W."/>
            <person name="Lane C.R."/>
            <person name="Harrison R.J."/>
            <person name="Clarkson J.P."/>
        </authorList>
    </citation>
    <scope>NUCLEOTIDE SEQUENCE [LARGE SCALE GENOMIC DNA]</scope>
    <source>
        <strain evidence="4">FERA 1082</strain>
    </source>
</reference>
<dbReference type="PANTHER" id="PTHR21310">
    <property type="entry name" value="AMINOGLYCOSIDE PHOSPHOTRANSFERASE-RELATED-RELATED"/>
    <property type="match status" value="1"/>
</dbReference>
<proteinExistence type="predicted"/>
<evidence type="ECO:0000313" key="3">
    <source>
        <dbReference type="EMBL" id="RYN46291.1"/>
    </source>
</evidence>
<evidence type="ECO:0000259" key="2">
    <source>
        <dbReference type="Pfam" id="PF01636"/>
    </source>
</evidence>
<evidence type="ECO:0000256" key="1">
    <source>
        <dbReference type="SAM" id="MobiDB-lite"/>
    </source>
</evidence>
<dbReference type="Proteomes" id="UP000292402">
    <property type="component" value="Unassembled WGS sequence"/>
</dbReference>
<dbReference type="Pfam" id="PF01636">
    <property type="entry name" value="APH"/>
    <property type="match status" value="1"/>
</dbReference>
<accession>A0A4Q4M9Q8</accession>
<dbReference type="InterPro" id="IPR011009">
    <property type="entry name" value="Kinase-like_dom_sf"/>
</dbReference>
<dbReference type="SUPFAM" id="SSF56112">
    <property type="entry name" value="Protein kinase-like (PK-like)"/>
    <property type="match status" value="1"/>
</dbReference>
<dbReference type="PANTHER" id="PTHR21310:SF56">
    <property type="entry name" value="AMINOGLYCOSIDE PHOSPHOTRANSFERASE DOMAIN-CONTAINING PROTEIN"/>
    <property type="match status" value="1"/>
</dbReference>
<dbReference type="InterPro" id="IPR051678">
    <property type="entry name" value="AGP_Transferase"/>
</dbReference>
<comment type="caution">
    <text evidence="3">The sequence shown here is derived from an EMBL/GenBank/DDBJ whole genome shotgun (WGS) entry which is preliminary data.</text>
</comment>
<dbReference type="InterPro" id="IPR002575">
    <property type="entry name" value="Aminoglycoside_PTrfase"/>
</dbReference>
<sequence length="448" mass="50969">MAHIIPFSDSHVENERMERDAAFVIRENQEMNHVSENIPIKSPVKEQQEEGEGGNELEPYETMRYKVKQLMLDLFPDYCTDNVKIYQMRDGRHNRIVGVRLCKKPPGAPWYSIQAIREMIQPCLTGRKKCTSHSRQFVLRIPRDPTQNMHHQVTTLAYLGYKLGHPVPKVIVFDAGAENALGYPYMLQEWLPGQPLSNLWPTLNQAQQLSAVRAISNIILDIRKIKNRCPGLISTRNTTYDLKHDIISTEPIPVPRTRATTHSTGVSTSLSEPQSTKDFLLNLCTRQRAYAIAAKQPACDDLWGRIIKMLEILHALAFIPDSLPFHLYHGNFNPRNLLASITSESTVEITAIMDWDLALFAPAFLSTSAPSFMWNGEALVEPEEAGLLEAKRTFENVVGESFSKEAYCSELVLARRLWPILITGFTNGRDIFLVEEVVREFEKLHPMT</sequence>
<feature type="domain" description="Aminoglycoside phosphotransferase" evidence="2">
    <location>
        <begin position="132"/>
        <end position="363"/>
    </location>
</feature>
<dbReference type="EMBL" id="PDXA01000030">
    <property type="protein sequence ID" value="RYN46291.1"/>
    <property type="molecule type" value="Genomic_DNA"/>
</dbReference>
<dbReference type="AlphaFoldDB" id="A0A4Q4M9Q8"/>
<protein>
    <recommendedName>
        <fullName evidence="2">Aminoglycoside phosphotransferase domain-containing protein</fullName>
    </recommendedName>
</protein>
<feature type="region of interest" description="Disordered" evidence="1">
    <location>
        <begin position="34"/>
        <end position="56"/>
    </location>
</feature>